<dbReference type="RefSeq" id="XP_039135698.1">
    <property type="nucleotide sequence ID" value="XM_039279764.1"/>
</dbReference>
<dbReference type="Pfam" id="PF03732">
    <property type="entry name" value="Retrotrans_gag"/>
    <property type="match status" value="1"/>
</dbReference>
<organism evidence="3 4">
    <name type="scientific">Dioscorea cayennensis subsp. rotundata</name>
    <name type="common">White Guinea yam</name>
    <name type="synonym">Dioscorea rotundata</name>
    <dbReference type="NCBI Taxonomy" id="55577"/>
    <lineage>
        <taxon>Eukaryota</taxon>
        <taxon>Viridiplantae</taxon>
        <taxon>Streptophyta</taxon>
        <taxon>Embryophyta</taxon>
        <taxon>Tracheophyta</taxon>
        <taxon>Spermatophyta</taxon>
        <taxon>Magnoliopsida</taxon>
        <taxon>Liliopsida</taxon>
        <taxon>Dioscoreales</taxon>
        <taxon>Dioscoreaceae</taxon>
        <taxon>Dioscorea</taxon>
    </lineage>
</organism>
<feature type="domain" description="Retrotransposon gag" evidence="2">
    <location>
        <begin position="92"/>
        <end position="169"/>
    </location>
</feature>
<name>A0AB40C7D2_DIOCR</name>
<protein>
    <submittedName>
        <fullName evidence="4">Uncharacterized protein LOC120273114</fullName>
    </submittedName>
</protein>
<dbReference type="InterPro" id="IPR005162">
    <property type="entry name" value="Retrotrans_gag_dom"/>
</dbReference>
<sequence length="183" mass="21420">MDLDQEALDQSDNEEQPDPETLTGIMREMMLMMRSQRHQHTFGGSRDLLAEFGRHTPPPFEGTTNLTMAESWIRQIERTFRAKQSPEEDKVRLASFMLRGSVALWFESELRIKGEDALRTWEQLKEVFNAKYFPLSRRAQMERQFLNLKKGSMSVEEYEAEFDRLSQFALSLVEDSSSFTKPQ</sequence>
<feature type="region of interest" description="Disordered" evidence="1">
    <location>
        <begin position="1"/>
        <end position="21"/>
    </location>
</feature>
<proteinExistence type="predicted"/>
<reference evidence="4" key="1">
    <citation type="submission" date="2025-08" db="UniProtKB">
        <authorList>
            <consortium name="RefSeq"/>
        </authorList>
    </citation>
    <scope>IDENTIFICATION</scope>
</reference>
<evidence type="ECO:0000313" key="3">
    <source>
        <dbReference type="Proteomes" id="UP001515500"/>
    </source>
</evidence>
<dbReference type="PANTHER" id="PTHR33223:SF11">
    <property type="entry name" value="ELEMENT PROTEIN, PUTATIVE-RELATED"/>
    <property type="match status" value="1"/>
</dbReference>
<dbReference type="AlphaFoldDB" id="A0AB40C7D2"/>
<evidence type="ECO:0000256" key="1">
    <source>
        <dbReference type="SAM" id="MobiDB-lite"/>
    </source>
</evidence>
<keyword evidence="3" id="KW-1185">Reference proteome</keyword>
<dbReference type="Proteomes" id="UP001515500">
    <property type="component" value="Chromosome 12"/>
</dbReference>
<accession>A0AB40C7D2</accession>
<evidence type="ECO:0000259" key="2">
    <source>
        <dbReference type="Pfam" id="PF03732"/>
    </source>
</evidence>
<evidence type="ECO:0000313" key="4">
    <source>
        <dbReference type="RefSeq" id="XP_039135698.1"/>
    </source>
</evidence>
<feature type="compositionally biased region" description="Acidic residues" evidence="1">
    <location>
        <begin position="1"/>
        <end position="18"/>
    </location>
</feature>
<dbReference type="GeneID" id="120273114"/>
<gene>
    <name evidence="4" type="primary">LOC120273114</name>
</gene>
<dbReference type="PANTHER" id="PTHR33223">
    <property type="entry name" value="CCHC-TYPE DOMAIN-CONTAINING PROTEIN"/>
    <property type="match status" value="1"/>
</dbReference>